<dbReference type="GO" id="GO:0000210">
    <property type="term" value="F:NAD+ diphosphatase activity"/>
    <property type="evidence" value="ECO:0007669"/>
    <property type="project" value="UniProtKB-UniRule"/>
</dbReference>
<dbReference type="InterPro" id="IPR020084">
    <property type="entry name" value="NUDIX_hydrolase_CS"/>
</dbReference>
<evidence type="ECO:0000256" key="1">
    <source>
        <dbReference type="ARBA" id="ARBA00022723"/>
    </source>
</evidence>
<gene>
    <name evidence="6" type="primary">nudC</name>
    <name evidence="8" type="ORF">DK843_04275</name>
</gene>
<dbReference type="InterPro" id="IPR015797">
    <property type="entry name" value="NUDIX_hydrolase-like_dom_sf"/>
</dbReference>
<feature type="binding site" evidence="6">
    <location>
        <position position="75"/>
    </location>
    <ligand>
        <name>substrate</name>
    </ligand>
</feature>
<feature type="binding site" evidence="6">
    <location>
        <position position="165"/>
    </location>
    <ligand>
        <name>a divalent metal cation</name>
        <dbReference type="ChEBI" id="CHEBI:60240"/>
        <label>1</label>
    </ligand>
</feature>
<evidence type="ECO:0000256" key="3">
    <source>
        <dbReference type="ARBA" id="ARBA00022842"/>
    </source>
</evidence>
<dbReference type="Gene3D" id="3.90.79.20">
    <property type="match status" value="1"/>
</dbReference>
<dbReference type="KEGG" id="chrb:DK843_04275"/>
<evidence type="ECO:0000259" key="7">
    <source>
        <dbReference type="PROSITE" id="PS51462"/>
    </source>
</evidence>
<dbReference type="InterPro" id="IPR049734">
    <property type="entry name" value="NudC-like_C"/>
</dbReference>
<dbReference type="AlphaFoldDB" id="A0A344UEA8"/>
<dbReference type="GO" id="GO:0000287">
    <property type="term" value="F:magnesium ion binding"/>
    <property type="evidence" value="ECO:0007669"/>
    <property type="project" value="UniProtKB-UniRule"/>
</dbReference>
<keyword evidence="2 6" id="KW-0378">Hydrolase</keyword>
<feature type="binding site" evidence="6">
    <location>
        <position position="226"/>
    </location>
    <ligand>
        <name>a divalent metal cation</name>
        <dbReference type="ChEBI" id="CHEBI:60240"/>
        <label>3</label>
    </ligand>
</feature>
<comment type="catalytic activity">
    <reaction evidence="6">
        <text>a 5'-end NAD(+)-phospho-ribonucleoside in mRNA + H2O = a 5'-end phospho-adenosine-phospho-ribonucleoside in mRNA + beta-nicotinamide D-ribonucleotide + 2 H(+)</text>
        <dbReference type="Rhea" id="RHEA:60876"/>
        <dbReference type="Rhea" id="RHEA-COMP:15698"/>
        <dbReference type="Rhea" id="RHEA-COMP:15719"/>
        <dbReference type="ChEBI" id="CHEBI:14649"/>
        <dbReference type="ChEBI" id="CHEBI:15377"/>
        <dbReference type="ChEBI" id="CHEBI:15378"/>
        <dbReference type="ChEBI" id="CHEBI:144029"/>
        <dbReference type="ChEBI" id="CHEBI:144051"/>
    </reaction>
</comment>
<comment type="function">
    <text evidence="6">mRNA decapping enzyme that specifically removes the nicotinamide adenine dinucleotide (NAD) cap from a subset of mRNAs by hydrolyzing the diphosphate linkage to produce nicotinamide mononucleotide (NMN) and 5' monophosphate mRNA. The NAD-cap is present at the 5'-end of some mRNAs and stabilizes RNA against 5'-processing. Has preference for mRNAs with a 5'-end purine. Catalyzes the hydrolysis of a broad range of dinucleotide pyrophosphates.</text>
</comment>
<reference evidence="8 9" key="1">
    <citation type="submission" date="2018-05" db="EMBL/GenBank/DDBJ databases">
        <title>Genome sequencing, assembly and analysis of the novel insecticidal bacterium, Chromobacterium phragmitis.</title>
        <authorList>
            <person name="Sparks M.E."/>
            <person name="Blackburn M.B."/>
            <person name="Gundersen-Rindal D.E."/>
        </authorList>
    </citation>
    <scope>NUCLEOTIDE SEQUENCE [LARGE SCALE GENOMIC DNA]</scope>
    <source>
        <strain evidence="8">IIBBL 274-1</strain>
    </source>
</reference>
<dbReference type="PROSITE" id="PS00893">
    <property type="entry name" value="NUDIX_BOX"/>
    <property type="match status" value="1"/>
</dbReference>
<feature type="short sequence motif" description="Nudix box" evidence="6">
    <location>
        <begin position="166"/>
        <end position="187"/>
    </location>
</feature>
<feature type="binding site" evidence="6">
    <location>
        <position position="185"/>
    </location>
    <ligand>
        <name>a divalent metal cation</name>
        <dbReference type="ChEBI" id="CHEBI:60240"/>
        <label>3</label>
    </ligand>
</feature>
<feature type="binding site" evidence="6">
    <location>
        <position position="108"/>
    </location>
    <ligand>
        <name>Zn(2+)</name>
        <dbReference type="ChEBI" id="CHEBI:29105"/>
    </ligand>
</feature>
<dbReference type="SUPFAM" id="SSF55811">
    <property type="entry name" value="Nudix"/>
    <property type="match status" value="2"/>
</dbReference>
<feature type="binding site" evidence="6">
    <location>
        <position position="181"/>
    </location>
    <ligand>
        <name>a divalent metal cation</name>
        <dbReference type="ChEBI" id="CHEBI:60240"/>
        <label>2</label>
    </ligand>
</feature>
<protein>
    <recommendedName>
        <fullName evidence="6">NAD-capped RNA hydrolase NudC</fullName>
        <shortName evidence="6">DeNADding enzyme NudC</shortName>
        <ecNumber evidence="6">3.6.1.-</ecNumber>
    </recommendedName>
    <alternativeName>
        <fullName evidence="6">NADH pyrophosphatase</fullName>
        <ecNumber evidence="6">3.6.1.22</ecNumber>
    </alternativeName>
</protein>
<name>A0A344UEA8_9NEIS</name>
<dbReference type="InterPro" id="IPR015375">
    <property type="entry name" value="NADH_PPase-like_N"/>
</dbReference>
<dbReference type="Gene3D" id="3.90.79.10">
    <property type="entry name" value="Nucleoside Triphosphate Pyrophosphohydrolase"/>
    <property type="match status" value="1"/>
</dbReference>
<dbReference type="CDD" id="cd03429">
    <property type="entry name" value="NUDIX_NADH_pyrophosphatase_Nudt13"/>
    <property type="match status" value="1"/>
</dbReference>
<evidence type="ECO:0000313" key="9">
    <source>
        <dbReference type="Proteomes" id="UP000252038"/>
    </source>
</evidence>
<sequence>MPFELPQQPAPELPARWCVFNGSLLWLLDQQLPARPPVDSPLTGQRFLGVHEGCNLFMAELVGPPPAEGEWLPLRPALLAMPLPQVQAAARAAQLRQFFRSHRFCGHCATPLAVSSDQLGRHCPSCGQVYYPRISPAMMVLVHRGRELLLARSPHFAPGVYSALAGFVEPGETLEECVHRETLEEVGVRVKNLKYAFSQSWPFPHSLMLAFTAEYESGDILPQEGEIEDASWFDIDALPLLPTPISIARRLVDHTCGWLRSQNA</sequence>
<keyword evidence="6" id="KW-0862">Zinc</keyword>
<evidence type="ECO:0000313" key="8">
    <source>
        <dbReference type="EMBL" id="AXE33606.1"/>
    </source>
</evidence>
<dbReference type="GO" id="GO:0008270">
    <property type="term" value="F:zinc ion binding"/>
    <property type="evidence" value="ECO:0007669"/>
    <property type="project" value="UniProtKB-UniRule"/>
</dbReference>
<feature type="binding site" evidence="6">
    <location>
        <position position="226"/>
    </location>
    <ligand>
        <name>a divalent metal cation</name>
        <dbReference type="ChEBI" id="CHEBI:60240"/>
        <label>1</label>
    </ligand>
</feature>
<feature type="binding site" evidence="6">
    <location>
        <position position="123"/>
    </location>
    <ligand>
        <name>Zn(2+)</name>
        <dbReference type="ChEBI" id="CHEBI:29105"/>
    </ligand>
</feature>
<organism evidence="8 9">
    <name type="scientific">Chromobacterium phragmitis</name>
    <dbReference type="NCBI Taxonomy" id="2202141"/>
    <lineage>
        <taxon>Bacteria</taxon>
        <taxon>Pseudomonadati</taxon>
        <taxon>Pseudomonadota</taxon>
        <taxon>Betaproteobacteria</taxon>
        <taxon>Neisseriales</taxon>
        <taxon>Chromobacteriaceae</taxon>
        <taxon>Chromobacterium</taxon>
    </lineage>
</organism>
<accession>A0A344UEA8</accession>
<comment type="caution">
    <text evidence="6">Lacks conserved residue(s) required for the propagation of feature annotation.</text>
</comment>
<comment type="subunit">
    <text evidence="6">Homodimer.</text>
</comment>
<dbReference type="EC" id="3.6.1.22" evidence="6"/>
<keyword evidence="5 6" id="KW-0464">Manganese</keyword>
<feature type="binding site" evidence="6">
    <location>
        <position position="105"/>
    </location>
    <ligand>
        <name>Zn(2+)</name>
        <dbReference type="ChEBI" id="CHEBI:29105"/>
    </ligand>
</feature>
<comment type="similarity">
    <text evidence="6">Belongs to the Nudix hydrolase family. NudC subfamily.</text>
</comment>
<dbReference type="PANTHER" id="PTHR11383:SF3">
    <property type="entry name" value="NAD(P)H PYROPHOSPHATASE NUDT13, MITOCHONDRIAL"/>
    <property type="match status" value="1"/>
</dbReference>
<keyword evidence="4 6" id="KW-0520">NAD</keyword>
<dbReference type="Pfam" id="PF09297">
    <property type="entry name" value="Zn_ribbon_NUD"/>
    <property type="match status" value="1"/>
</dbReference>
<dbReference type="HAMAP" id="MF_00297">
    <property type="entry name" value="Nudix_NudC"/>
    <property type="match status" value="1"/>
</dbReference>
<dbReference type="EC" id="3.6.1.-" evidence="6"/>
<keyword evidence="1 6" id="KW-0479">Metal-binding</keyword>
<dbReference type="PANTHER" id="PTHR11383">
    <property type="entry name" value="NUCLEOSIDE DIPHOSPHATE-LINKED MOIETY X MOTIF 13"/>
    <property type="match status" value="1"/>
</dbReference>
<dbReference type="NCBIfam" id="NF001299">
    <property type="entry name" value="PRK00241.1"/>
    <property type="match status" value="1"/>
</dbReference>
<dbReference type="GO" id="GO:0035529">
    <property type="term" value="F:NADH pyrophosphatase activity"/>
    <property type="evidence" value="ECO:0007669"/>
    <property type="project" value="RHEA"/>
</dbReference>
<feature type="binding site" evidence="6">
    <location>
        <position position="126"/>
    </location>
    <ligand>
        <name>Zn(2+)</name>
        <dbReference type="ChEBI" id="CHEBI:29105"/>
    </ligand>
</feature>
<feature type="binding site" evidence="6">
    <location>
        <position position="185"/>
    </location>
    <ligand>
        <name>a divalent metal cation</name>
        <dbReference type="ChEBI" id="CHEBI:60240"/>
        <label>1</label>
    </ligand>
</feature>
<comment type="catalytic activity">
    <reaction evidence="6">
        <text>NADH + H2O = reduced beta-nicotinamide D-ribonucleotide + AMP + 2 H(+)</text>
        <dbReference type="Rhea" id="RHEA:48868"/>
        <dbReference type="ChEBI" id="CHEBI:15377"/>
        <dbReference type="ChEBI" id="CHEBI:15378"/>
        <dbReference type="ChEBI" id="CHEBI:57945"/>
        <dbReference type="ChEBI" id="CHEBI:90832"/>
        <dbReference type="ChEBI" id="CHEBI:456215"/>
        <dbReference type="EC" id="3.6.1.22"/>
    </reaction>
</comment>
<keyword evidence="3 6" id="KW-0460">Magnesium</keyword>
<dbReference type="EMBL" id="CP029554">
    <property type="protein sequence ID" value="AXE33606.1"/>
    <property type="molecule type" value="Genomic_DNA"/>
</dbReference>
<dbReference type="InterPro" id="IPR000086">
    <property type="entry name" value="NUDIX_hydrolase_dom"/>
</dbReference>
<comment type="cofactor">
    <cofactor evidence="6">
        <name>Zn(2+)</name>
        <dbReference type="ChEBI" id="CHEBI:29105"/>
    </cofactor>
    <text evidence="6">Binds 1 zinc ion per subunit.</text>
</comment>
<feature type="domain" description="Nudix hydrolase" evidence="7">
    <location>
        <begin position="132"/>
        <end position="255"/>
    </location>
</feature>
<dbReference type="GO" id="GO:0110153">
    <property type="term" value="F:RNA NAD-cap (NMN-forming) hydrolase activity"/>
    <property type="evidence" value="ECO:0007669"/>
    <property type="project" value="RHEA"/>
</dbReference>
<evidence type="ECO:0000256" key="6">
    <source>
        <dbReference type="HAMAP-Rule" id="MF_00297"/>
    </source>
</evidence>
<dbReference type="PROSITE" id="PS51462">
    <property type="entry name" value="NUDIX"/>
    <property type="match status" value="1"/>
</dbReference>
<evidence type="ECO:0000256" key="5">
    <source>
        <dbReference type="ARBA" id="ARBA00023211"/>
    </source>
</evidence>
<dbReference type="Pfam" id="PF09296">
    <property type="entry name" value="NUDIX-like"/>
    <property type="match status" value="1"/>
</dbReference>
<dbReference type="InterPro" id="IPR022925">
    <property type="entry name" value="RNA_Hydrolase_NudC"/>
</dbReference>
<feature type="binding site" evidence="6">
    <location>
        <begin position="199"/>
        <end position="206"/>
    </location>
    <ligand>
        <name>substrate</name>
    </ligand>
</feature>
<dbReference type="GO" id="GO:0030145">
    <property type="term" value="F:manganese ion binding"/>
    <property type="evidence" value="ECO:0007669"/>
    <property type="project" value="UniProtKB-UniRule"/>
</dbReference>
<dbReference type="Proteomes" id="UP000252038">
    <property type="component" value="Chromosome"/>
</dbReference>
<dbReference type="RefSeq" id="WP_114072636.1">
    <property type="nucleotide sequence ID" value="NZ_CP029554.1"/>
</dbReference>
<proteinExistence type="inferred from homology"/>
<comment type="catalytic activity">
    <reaction evidence="6">
        <text>NAD(+) + H2O = beta-nicotinamide D-ribonucleotide + AMP + 2 H(+)</text>
        <dbReference type="Rhea" id="RHEA:11800"/>
        <dbReference type="ChEBI" id="CHEBI:14649"/>
        <dbReference type="ChEBI" id="CHEBI:15377"/>
        <dbReference type="ChEBI" id="CHEBI:15378"/>
        <dbReference type="ChEBI" id="CHEBI:57540"/>
        <dbReference type="ChEBI" id="CHEBI:456215"/>
        <dbReference type="EC" id="3.6.1.22"/>
    </reaction>
</comment>
<evidence type="ECO:0000256" key="2">
    <source>
        <dbReference type="ARBA" id="ARBA00022801"/>
    </source>
</evidence>
<dbReference type="InterPro" id="IPR015376">
    <property type="entry name" value="Znr_NADH_PPase"/>
</dbReference>
<feature type="binding site" evidence="6">
    <location>
        <position position="131"/>
    </location>
    <ligand>
        <name>substrate</name>
    </ligand>
</feature>
<feature type="binding site" evidence="6">
    <location>
        <position position="181"/>
    </location>
    <ligand>
        <name>a divalent metal cation</name>
        <dbReference type="ChEBI" id="CHEBI:60240"/>
        <label>3</label>
    </ligand>
</feature>
<evidence type="ECO:0000256" key="4">
    <source>
        <dbReference type="ARBA" id="ARBA00023027"/>
    </source>
</evidence>
<dbReference type="Pfam" id="PF00293">
    <property type="entry name" value="NUDIX"/>
    <property type="match status" value="1"/>
</dbReference>
<feature type="binding site" evidence="6">
    <location>
        <position position="248"/>
    </location>
    <ligand>
        <name>substrate</name>
    </ligand>
</feature>
<comment type="cofactor">
    <cofactor evidence="6">
        <name>Mg(2+)</name>
        <dbReference type="ChEBI" id="CHEBI:18420"/>
    </cofactor>
    <cofactor evidence="6">
        <name>Mn(2+)</name>
        <dbReference type="ChEBI" id="CHEBI:29035"/>
    </cofactor>
    <text evidence="6">Divalent metal cations. Mg(2+) or Mn(2+).</text>
</comment>